<evidence type="ECO:0000259" key="1">
    <source>
        <dbReference type="Pfam" id="PF03446"/>
    </source>
</evidence>
<dbReference type="SUPFAM" id="SSF51735">
    <property type="entry name" value="NAD(P)-binding Rossmann-fold domains"/>
    <property type="match status" value="1"/>
</dbReference>
<sequence length="263" mass="27904">MSKKIRIAVIGPGEVGSRVAVDLAEGGADVIGFDLTPVAEVTIPAAETIDAAVADADVVLSVNSSSAALRAAERVAPLLDSSAFYADLNTTTPALKKKLAELFAADSFVDGAVMASGAEADSGSHLALAGPAAQQLIDLLTPLNVSVELVSLTVGHAAARNLTRSLLAKCLAGVVIDYMWAAEALGLADWAYDDMLREFDAMDRSTAMSYLEQTVKNAKRREIEMLDIVEMLEEADYHSLFVPPTQLVYNKVYHSIKVPHSTQ</sequence>
<protein>
    <submittedName>
        <fullName evidence="2">Unannotated protein</fullName>
    </submittedName>
</protein>
<dbReference type="GO" id="GO:0050661">
    <property type="term" value="F:NADP binding"/>
    <property type="evidence" value="ECO:0007669"/>
    <property type="project" value="InterPro"/>
</dbReference>
<gene>
    <name evidence="2" type="ORF">UFOPK3516_00763</name>
</gene>
<organism evidence="2">
    <name type="scientific">freshwater metagenome</name>
    <dbReference type="NCBI Taxonomy" id="449393"/>
    <lineage>
        <taxon>unclassified sequences</taxon>
        <taxon>metagenomes</taxon>
        <taxon>ecological metagenomes</taxon>
    </lineage>
</organism>
<dbReference type="InterPro" id="IPR008927">
    <property type="entry name" value="6-PGluconate_DH-like_C_sf"/>
</dbReference>
<dbReference type="Gene3D" id="3.40.50.720">
    <property type="entry name" value="NAD(P)-binding Rossmann-like Domain"/>
    <property type="match status" value="1"/>
</dbReference>
<evidence type="ECO:0000313" key="2">
    <source>
        <dbReference type="EMBL" id="CAB4897480.1"/>
    </source>
</evidence>
<feature type="domain" description="6-phosphogluconate dehydrogenase NADP-binding" evidence="1">
    <location>
        <begin position="6"/>
        <end position="130"/>
    </location>
</feature>
<dbReference type="InterPro" id="IPR013328">
    <property type="entry name" value="6PGD_dom2"/>
</dbReference>
<dbReference type="InterPro" id="IPR006115">
    <property type="entry name" value="6PGDH_NADP-bd"/>
</dbReference>
<proteinExistence type="predicted"/>
<dbReference type="Gene3D" id="1.10.1040.10">
    <property type="entry name" value="N-(1-d-carboxylethyl)-l-norvaline Dehydrogenase, domain 2"/>
    <property type="match status" value="1"/>
</dbReference>
<dbReference type="AlphaFoldDB" id="A0A6J7FXY2"/>
<accession>A0A6J7FXY2</accession>
<dbReference type="Pfam" id="PF03446">
    <property type="entry name" value="NAD_binding_2"/>
    <property type="match status" value="1"/>
</dbReference>
<dbReference type="EMBL" id="CAFBMB010000045">
    <property type="protein sequence ID" value="CAB4897480.1"/>
    <property type="molecule type" value="Genomic_DNA"/>
</dbReference>
<dbReference type="SUPFAM" id="SSF48179">
    <property type="entry name" value="6-phosphogluconate dehydrogenase C-terminal domain-like"/>
    <property type="match status" value="1"/>
</dbReference>
<reference evidence="2" key="1">
    <citation type="submission" date="2020-05" db="EMBL/GenBank/DDBJ databases">
        <authorList>
            <person name="Chiriac C."/>
            <person name="Salcher M."/>
            <person name="Ghai R."/>
            <person name="Kavagutti S V."/>
        </authorList>
    </citation>
    <scope>NUCLEOTIDE SEQUENCE</scope>
</reference>
<name>A0A6J7FXY2_9ZZZZ</name>
<dbReference type="InterPro" id="IPR036291">
    <property type="entry name" value="NAD(P)-bd_dom_sf"/>
</dbReference>